<dbReference type="InterPro" id="IPR036162">
    <property type="entry name" value="Resolvase-like_N_sf"/>
</dbReference>
<sequence>MTTVNELRDREITVMSLTENFVPAIKEDRFMFAVLAAAAAYQLELRAERQSEGIATARRTKPTYSLLTGQHRDHAYRGRGATARSVNNVRSWANASPSSAGF</sequence>
<reference evidence="2 3" key="1">
    <citation type="submission" date="2019-05" db="EMBL/GenBank/DDBJ databases">
        <title>Draft genome sequence of Nonomuraea zeae DSM 100528.</title>
        <authorList>
            <person name="Saricaoglu S."/>
            <person name="Isik K."/>
        </authorList>
    </citation>
    <scope>NUCLEOTIDE SEQUENCE [LARGE SCALE GENOMIC DNA]</scope>
    <source>
        <strain evidence="2 3">DSM 100528</strain>
    </source>
</reference>
<feature type="domain" description="Resolvase/invertase-type recombinase catalytic" evidence="1">
    <location>
        <begin position="1"/>
        <end position="61"/>
    </location>
</feature>
<dbReference type="Pfam" id="PF00239">
    <property type="entry name" value="Resolvase"/>
    <property type="match status" value="1"/>
</dbReference>
<dbReference type="OrthoDB" id="128993at2"/>
<organism evidence="2 3">
    <name type="scientific">Nonomuraea zeae</name>
    <dbReference type="NCBI Taxonomy" id="1642303"/>
    <lineage>
        <taxon>Bacteria</taxon>
        <taxon>Bacillati</taxon>
        <taxon>Actinomycetota</taxon>
        <taxon>Actinomycetes</taxon>
        <taxon>Streptosporangiales</taxon>
        <taxon>Streptosporangiaceae</taxon>
        <taxon>Nonomuraea</taxon>
    </lineage>
</organism>
<accession>A0A5S4G476</accession>
<dbReference type="Proteomes" id="UP000306628">
    <property type="component" value="Unassembled WGS sequence"/>
</dbReference>
<comment type="caution">
    <text evidence="2">The sequence shown here is derived from an EMBL/GenBank/DDBJ whole genome shotgun (WGS) entry which is preliminary data.</text>
</comment>
<evidence type="ECO:0000259" key="1">
    <source>
        <dbReference type="PROSITE" id="PS51736"/>
    </source>
</evidence>
<dbReference type="GO" id="GO:0000150">
    <property type="term" value="F:DNA strand exchange activity"/>
    <property type="evidence" value="ECO:0007669"/>
    <property type="project" value="InterPro"/>
</dbReference>
<dbReference type="AlphaFoldDB" id="A0A5S4G476"/>
<evidence type="ECO:0000313" key="3">
    <source>
        <dbReference type="Proteomes" id="UP000306628"/>
    </source>
</evidence>
<protein>
    <submittedName>
        <fullName evidence="2">Recombinase family protein</fullName>
    </submittedName>
</protein>
<keyword evidence="3" id="KW-1185">Reference proteome</keyword>
<dbReference type="RefSeq" id="WP_138694675.1">
    <property type="nucleotide sequence ID" value="NZ_JBHSAZ010000099.1"/>
</dbReference>
<dbReference type="SUPFAM" id="SSF53041">
    <property type="entry name" value="Resolvase-like"/>
    <property type="match status" value="1"/>
</dbReference>
<gene>
    <name evidence="2" type="ORF">ETD85_38040</name>
</gene>
<dbReference type="Gene3D" id="3.40.50.1390">
    <property type="entry name" value="Resolvase, N-terminal catalytic domain"/>
    <property type="match status" value="1"/>
</dbReference>
<evidence type="ECO:0000313" key="2">
    <source>
        <dbReference type="EMBL" id="TMR27776.1"/>
    </source>
</evidence>
<name>A0A5S4G476_9ACTN</name>
<dbReference type="EMBL" id="VCKX01000159">
    <property type="protein sequence ID" value="TMR27776.1"/>
    <property type="molecule type" value="Genomic_DNA"/>
</dbReference>
<dbReference type="GO" id="GO:0003677">
    <property type="term" value="F:DNA binding"/>
    <property type="evidence" value="ECO:0007669"/>
    <property type="project" value="InterPro"/>
</dbReference>
<dbReference type="InterPro" id="IPR006119">
    <property type="entry name" value="Resolv_N"/>
</dbReference>
<dbReference type="PROSITE" id="PS51736">
    <property type="entry name" value="RECOMBINASES_3"/>
    <property type="match status" value="1"/>
</dbReference>
<proteinExistence type="predicted"/>